<dbReference type="InterPro" id="IPR041664">
    <property type="entry name" value="AAA_16"/>
</dbReference>
<dbReference type="PROSITE" id="PS00622">
    <property type="entry name" value="HTH_LUXR_1"/>
    <property type="match status" value="1"/>
</dbReference>
<name>A0AAU3H2N2_9ACTN</name>
<dbReference type="PROSITE" id="PS50043">
    <property type="entry name" value="HTH_LUXR_2"/>
    <property type="match status" value="1"/>
</dbReference>
<dbReference type="SUPFAM" id="SSF52540">
    <property type="entry name" value="P-loop containing nucleoside triphosphate hydrolases"/>
    <property type="match status" value="1"/>
</dbReference>
<dbReference type="InterPro" id="IPR027417">
    <property type="entry name" value="P-loop_NTPase"/>
</dbReference>
<dbReference type="SMART" id="SM00421">
    <property type="entry name" value="HTH_LUXR"/>
    <property type="match status" value="1"/>
</dbReference>
<sequence length="968" mass="101692">MARSGPGARPREAVGIATSGAHDQELSAGQAFPLVERERETAVLHDLVRRTAAGRTGLVVIKGPGGIGRTALLRALAQAAQRRGLRVVEMAGARKRILRLDSPVAASDTTAADGHAFTRAGGSRAPAGQARVPFSSPDVAAPAPHDPLLLYRQTVGSATATRPTLLSIDDAHRADVESIRALVRLLRTRHDLPLLLALGWRDGEEPVAPVEWVPRPMLEALRPRPLTGPGIGTVVSRLTGSAVEAGFQADCLAATGGNPALVTGLVAGLRKLGRPLTSAGLAAASEGDIPVFGRRARRLLHEQPPVAVRAAQAVAVLGERTPTTTGAGLARVETTAFTRSLRRLEAVGLAQESAADAWSLAHRAVRNAVLTGTSPRTRADLHGRAARLLHDSGAPAAGIAEHLLESPAATREPWARAVLREEARAAMLQGAAEHAVELLRSCVPHGHEDTCDPTLVMELGVAEGWVDADACIDHLTSVLDRLTDPGLRLTALSALVGALTRTGRMGRAAELLAAQDTGSPSGRARLQQLEADMLVAATDNLDACTNLLETVSLRLDLTGATPAERALLAGRAFIAMSRTELLPQALAAADRVVQAATPITDSTVTLAAAAATLTYGDRPADAAHIYQQLLEGADTVPDRLRAGLLALDGEAAQRLGRLDHALRSTAEALGSTPGAQVTHHQTLALAYRLHALLDRGDVAAADALAGTVPPGTVDDAWQWSEFLGARGRLRLVQGDPGAAVTDLTECGRRQDLWQRTNPAASPWWYWAGHARLALGDRAEAGRLATRAVALAHAAGFPVALGTALELLASAGDEDERLQLFADAEAVLAHSGAALSLARARVARGRALLGAGHNGQARTVLRRGWEESQALGAHALHDEAHGLLLSAGARPWRAASRRSGELTRSEKQVAELAATGRTNLQIAEVLFVTRRTVEVHLTSVYRKLGLSGRKELRSALGRPQSAAGRETRD</sequence>
<dbReference type="SUPFAM" id="SSF46894">
    <property type="entry name" value="C-terminal effector domain of the bipartite response regulators"/>
    <property type="match status" value="1"/>
</dbReference>
<feature type="domain" description="HTH luxR-type" evidence="1">
    <location>
        <begin position="894"/>
        <end position="959"/>
    </location>
</feature>
<proteinExistence type="predicted"/>
<accession>A0AAU3H2N2</accession>
<dbReference type="InterPro" id="IPR011990">
    <property type="entry name" value="TPR-like_helical_dom_sf"/>
</dbReference>
<dbReference type="EMBL" id="CP109535">
    <property type="protein sequence ID" value="WTY98895.1"/>
    <property type="molecule type" value="Genomic_DNA"/>
</dbReference>
<dbReference type="InterPro" id="IPR036388">
    <property type="entry name" value="WH-like_DNA-bd_sf"/>
</dbReference>
<dbReference type="Gene3D" id="1.25.40.10">
    <property type="entry name" value="Tetratricopeptide repeat domain"/>
    <property type="match status" value="1"/>
</dbReference>
<dbReference type="InterPro" id="IPR016032">
    <property type="entry name" value="Sig_transdc_resp-reg_C-effctor"/>
</dbReference>
<dbReference type="Pfam" id="PF13191">
    <property type="entry name" value="AAA_16"/>
    <property type="match status" value="1"/>
</dbReference>
<dbReference type="GO" id="GO:0003677">
    <property type="term" value="F:DNA binding"/>
    <property type="evidence" value="ECO:0007669"/>
    <property type="project" value="InterPro"/>
</dbReference>
<protein>
    <submittedName>
        <fullName evidence="2">AAA family ATPase</fullName>
    </submittedName>
</protein>
<dbReference type="PRINTS" id="PR00038">
    <property type="entry name" value="HTHLUXR"/>
</dbReference>
<evidence type="ECO:0000259" key="1">
    <source>
        <dbReference type="PROSITE" id="PS50043"/>
    </source>
</evidence>
<reference evidence="2" key="1">
    <citation type="submission" date="2022-10" db="EMBL/GenBank/DDBJ databases">
        <title>The complete genomes of actinobacterial strains from the NBC collection.</title>
        <authorList>
            <person name="Joergensen T.S."/>
            <person name="Alvarez Arevalo M."/>
            <person name="Sterndorff E.B."/>
            <person name="Faurdal D."/>
            <person name="Vuksanovic O."/>
            <person name="Mourched A.-S."/>
            <person name="Charusanti P."/>
            <person name="Shaw S."/>
            <person name="Blin K."/>
            <person name="Weber T."/>
        </authorList>
    </citation>
    <scope>NUCLEOTIDE SEQUENCE</scope>
    <source>
        <strain evidence="2">NBC_01401</strain>
    </source>
</reference>
<evidence type="ECO:0000313" key="2">
    <source>
        <dbReference type="EMBL" id="WTY98895.1"/>
    </source>
</evidence>
<organism evidence="2">
    <name type="scientific">Streptomyces sp. NBC_01401</name>
    <dbReference type="NCBI Taxonomy" id="2903854"/>
    <lineage>
        <taxon>Bacteria</taxon>
        <taxon>Bacillati</taxon>
        <taxon>Actinomycetota</taxon>
        <taxon>Actinomycetes</taxon>
        <taxon>Kitasatosporales</taxon>
        <taxon>Streptomycetaceae</taxon>
        <taxon>Streptomyces</taxon>
    </lineage>
</organism>
<dbReference type="Gene3D" id="1.10.10.10">
    <property type="entry name" value="Winged helix-like DNA-binding domain superfamily/Winged helix DNA-binding domain"/>
    <property type="match status" value="1"/>
</dbReference>
<dbReference type="CDD" id="cd06170">
    <property type="entry name" value="LuxR_C_like"/>
    <property type="match status" value="1"/>
</dbReference>
<dbReference type="Pfam" id="PF00196">
    <property type="entry name" value="GerE"/>
    <property type="match status" value="1"/>
</dbReference>
<dbReference type="GO" id="GO:0006355">
    <property type="term" value="P:regulation of DNA-templated transcription"/>
    <property type="evidence" value="ECO:0007669"/>
    <property type="project" value="InterPro"/>
</dbReference>
<dbReference type="InterPro" id="IPR000792">
    <property type="entry name" value="Tscrpt_reg_LuxR_C"/>
</dbReference>
<dbReference type="AlphaFoldDB" id="A0AAU3H2N2"/>
<gene>
    <name evidence="2" type="ORF">OG626_30355</name>
</gene>